<gene>
    <name evidence="2" type="ORF">CA260_01850</name>
</gene>
<proteinExistence type="predicted"/>
<evidence type="ECO:0000313" key="3">
    <source>
        <dbReference type="Proteomes" id="UP000248926"/>
    </source>
</evidence>
<evidence type="ECO:0000313" key="2">
    <source>
        <dbReference type="EMBL" id="RAO76693.1"/>
    </source>
</evidence>
<name>A0A328P5T7_9GAMM</name>
<dbReference type="Proteomes" id="UP000248926">
    <property type="component" value="Unassembled WGS sequence"/>
</dbReference>
<keyword evidence="1" id="KW-0812">Transmembrane</keyword>
<dbReference type="AlphaFoldDB" id="A0A328P5T7"/>
<accession>A0A328P5T7</accession>
<organism evidence="2 3">
    <name type="scientific">Dyella jiangningensis</name>
    <dbReference type="NCBI Taxonomy" id="1379159"/>
    <lineage>
        <taxon>Bacteria</taxon>
        <taxon>Pseudomonadati</taxon>
        <taxon>Pseudomonadota</taxon>
        <taxon>Gammaproteobacteria</taxon>
        <taxon>Lysobacterales</taxon>
        <taxon>Rhodanobacteraceae</taxon>
        <taxon>Dyella</taxon>
    </lineage>
</organism>
<feature type="transmembrane region" description="Helical" evidence="1">
    <location>
        <begin position="92"/>
        <end position="115"/>
    </location>
</feature>
<dbReference type="OrthoDB" id="8563419at2"/>
<sequence>MTTNLDEEAPATRRRRLDDDICVHIFTASATMVGVCLTVIGILRVVISLRREDTLADDMLAVNSLLYLASCLLSYWALRTRNISRNYRLERIADVIFLLAMVFTAINAGFITWAISVG</sequence>
<keyword evidence="1" id="KW-0472">Membrane</keyword>
<dbReference type="RefSeq" id="WP_111980767.1">
    <property type="nucleotide sequence ID" value="NZ_NFZS01000001.1"/>
</dbReference>
<reference evidence="2 3" key="1">
    <citation type="journal article" date="2018" name="Genet. Mol. Biol.">
        <title>The genome sequence of Dyella jiangningensis FCAV SCS01 from a lignocellulose-decomposing microbial consortium metagenome reveals potential for biotechnological applications.</title>
        <authorList>
            <person name="Desiderato J.G."/>
            <person name="Alvarenga D.O."/>
            <person name="Constancio M.T.L."/>
            <person name="Alves L.M.C."/>
            <person name="Varani A.M."/>
        </authorList>
    </citation>
    <scope>NUCLEOTIDE SEQUENCE [LARGE SCALE GENOMIC DNA]</scope>
    <source>
        <strain evidence="2 3">FCAV SCS01</strain>
    </source>
</reference>
<keyword evidence="1" id="KW-1133">Transmembrane helix</keyword>
<feature type="transmembrane region" description="Helical" evidence="1">
    <location>
        <begin position="59"/>
        <end position="78"/>
    </location>
</feature>
<protein>
    <submittedName>
        <fullName evidence="2">Uncharacterized protein</fullName>
    </submittedName>
</protein>
<comment type="caution">
    <text evidence="2">The sequence shown here is derived from an EMBL/GenBank/DDBJ whole genome shotgun (WGS) entry which is preliminary data.</text>
</comment>
<dbReference type="EMBL" id="NFZS01000001">
    <property type="protein sequence ID" value="RAO76693.1"/>
    <property type="molecule type" value="Genomic_DNA"/>
</dbReference>
<keyword evidence="3" id="KW-1185">Reference proteome</keyword>
<evidence type="ECO:0000256" key="1">
    <source>
        <dbReference type="SAM" id="Phobius"/>
    </source>
</evidence>
<feature type="transmembrane region" description="Helical" evidence="1">
    <location>
        <begin position="21"/>
        <end position="47"/>
    </location>
</feature>